<dbReference type="Proteomes" id="UP000294192">
    <property type="component" value="Unassembled WGS sequence"/>
</dbReference>
<gene>
    <name evidence="4" type="ORF">C4B24_00670</name>
</gene>
<feature type="chain" id="PRO_5020474234" evidence="3">
    <location>
        <begin position="24"/>
        <end position="385"/>
    </location>
</feature>
<dbReference type="AlphaFoldDB" id="A0A4R0XVT0"/>
<feature type="coiled-coil region" evidence="1">
    <location>
        <begin position="232"/>
        <end position="296"/>
    </location>
</feature>
<accession>A0A4R0XVT0</accession>
<feature type="coiled-coil region" evidence="1">
    <location>
        <begin position="331"/>
        <end position="358"/>
    </location>
</feature>
<evidence type="ECO:0000313" key="5">
    <source>
        <dbReference type="Proteomes" id="UP000294192"/>
    </source>
</evidence>
<evidence type="ECO:0000256" key="1">
    <source>
        <dbReference type="SAM" id="Coils"/>
    </source>
</evidence>
<evidence type="ECO:0000256" key="2">
    <source>
        <dbReference type="SAM" id="MobiDB-lite"/>
    </source>
</evidence>
<dbReference type="EMBL" id="PSZO01000002">
    <property type="protein sequence ID" value="TCG11895.1"/>
    <property type="molecule type" value="Genomic_DNA"/>
</dbReference>
<feature type="coiled-coil region" evidence="1">
    <location>
        <begin position="106"/>
        <end position="196"/>
    </location>
</feature>
<keyword evidence="5" id="KW-1185">Reference proteome</keyword>
<keyword evidence="1" id="KW-0175">Coiled coil</keyword>
<reference evidence="4 5" key="1">
    <citation type="submission" date="2018-02" db="EMBL/GenBank/DDBJ databases">
        <title>Mycoplasma marinum and Mycoplasma todarodis sp. nov., moderately halophilic and psychrotolerant mycoplasmas isolated from cephalopods.</title>
        <authorList>
            <person name="Viver T."/>
        </authorList>
    </citation>
    <scope>NUCLEOTIDE SEQUENCE [LARGE SCALE GENOMIC DNA]</scope>
    <source>
        <strain evidence="4 5">PE</strain>
    </source>
</reference>
<organism evidence="4 5">
    <name type="scientific">Mycoplasma marinum</name>
    <dbReference type="NCBI Taxonomy" id="1937190"/>
    <lineage>
        <taxon>Bacteria</taxon>
        <taxon>Bacillati</taxon>
        <taxon>Mycoplasmatota</taxon>
        <taxon>Mollicutes</taxon>
        <taxon>Mycoplasmataceae</taxon>
        <taxon>Mycoplasma</taxon>
    </lineage>
</organism>
<evidence type="ECO:0000313" key="4">
    <source>
        <dbReference type="EMBL" id="TCG11895.1"/>
    </source>
</evidence>
<feature type="signal peptide" evidence="3">
    <location>
        <begin position="1"/>
        <end position="23"/>
    </location>
</feature>
<name>A0A4R0XVT0_9MOLU</name>
<evidence type="ECO:0000256" key="3">
    <source>
        <dbReference type="SAM" id="SignalP"/>
    </source>
</evidence>
<proteinExistence type="predicted"/>
<dbReference type="RefSeq" id="WP_131598354.1">
    <property type="nucleotide sequence ID" value="NZ_CBDBYK010000005.1"/>
</dbReference>
<feature type="region of interest" description="Disordered" evidence="2">
    <location>
        <begin position="36"/>
        <end position="64"/>
    </location>
</feature>
<feature type="compositionally biased region" description="Basic and acidic residues" evidence="2">
    <location>
        <begin position="50"/>
        <end position="59"/>
    </location>
</feature>
<comment type="caution">
    <text evidence="4">The sequence shown here is derived from an EMBL/GenBank/DDBJ whole genome shotgun (WGS) entry which is preliminary data.</text>
</comment>
<sequence>MRNKSKDISKTMLISLASLTSVAVPVVVVASCGSNKDSGETLKSNSSENIKSKKVDSKQPEPSQIKEQFGTLKQKLENEVRAKEMLIKLRKSVELLQEFEESYKNKESMQKILNSLNEKLAKMNTDRLAIEKVFNSKKNDVKNDSADLLKAKIKFSEMNKNIDSIEKQISLVLVSIKNNATKISNLESKLNTLEIDFTKLDSSKKDKIKEEEKSRDKIKVKKIFLEKAMLEQKNAEIILKKNEKTLKELNAMLKKIKADRDKSKDSVIFNEMTKKIIDFENKIKSKNKIQEKLKNEWVLKGIIVSGFSGNEGAKGEYKKAIEDSEKLSKLIKDIIEKINEKSKKIIETKENIKKIKDDKIILHDEFKKLSKSKDAIEIKKTTAID</sequence>
<dbReference type="PROSITE" id="PS51257">
    <property type="entry name" value="PROKAR_LIPOPROTEIN"/>
    <property type="match status" value="1"/>
</dbReference>
<keyword evidence="3" id="KW-0732">Signal</keyword>
<protein>
    <submittedName>
        <fullName evidence="4">Uncharacterized protein</fullName>
    </submittedName>
</protein>